<comment type="cofactor">
    <cofactor evidence="1">
        <name>thiamine diphosphate</name>
        <dbReference type="ChEBI" id="CHEBI:58937"/>
    </cofactor>
</comment>
<dbReference type="PANTHER" id="PTHR43257:SF2">
    <property type="entry name" value="PYRUVATE DEHYDROGENASE E1 COMPONENT SUBUNIT BETA"/>
    <property type="match status" value="1"/>
</dbReference>
<keyword evidence="3" id="KW-0786">Thiamine pyrophosphate</keyword>
<dbReference type="InterPro" id="IPR033248">
    <property type="entry name" value="Transketolase_C"/>
</dbReference>
<dbReference type="CDD" id="cd07036">
    <property type="entry name" value="TPP_PYR_E1-PDHc-beta_like"/>
    <property type="match status" value="1"/>
</dbReference>
<dbReference type="eggNOG" id="COG0022">
    <property type="taxonomic scope" value="Bacteria"/>
</dbReference>
<dbReference type="InterPro" id="IPR005475">
    <property type="entry name" value="Transketolase-like_Pyr-bd"/>
</dbReference>
<dbReference type="FunCoup" id="E3IYL8">
    <property type="interactions" value="352"/>
</dbReference>
<name>E3IYL8_PSEI1</name>
<evidence type="ECO:0000313" key="6">
    <source>
        <dbReference type="Proteomes" id="UP000002484"/>
    </source>
</evidence>
<dbReference type="GO" id="GO:0016491">
    <property type="term" value="F:oxidoreductase activity"/>
    <property type="evidence" value="ECO:0007669"/>
    <property type="project" value="UniProtKB-KW"/>
</dbReference>
<dbReference type="Pfam" id="PF02779">
    <property type="entry name" value="Transket_pyr"/>
    <property type="match status" value="1"/>
</dbReference>
<dbReference type="SUPFAM" id="SSF52922">
    <property type="entry name" value="TK C-terminal domain-like"/>
    <property type="match status" value="1"/>
</dbReference>
<dbReference type="InParanoid" id="E3IYL8"/>
<evidence type="ECO:0000259" key="4">
    <source>
        <dbReference type="SMART" id="SM00861"/>
    </source>
</evidence>
<dbReference type="STRING" id="298654.FraEuI1c_7124"/>
<dbReference type="HOGENOM" id="CLU_012907_1_0_11"/>
<dbReference type="EMBL" id="CP002299">
    <property type="protein sequence ID" value="ADP85089.1"/>
    <property type="molecule type" value="Genomic_DNA"/>
</dbReference>
<dbReference type="PANTHER" id="PTHR43257">
    <property type="entry name" value="PYRUVATE DEHYDROGENASE E1 COMPONENT BETA SUBUNIT"/>
    <property type="match status" value="1"/>
</dbReference>
<evidence type="ECO:0000313" key="5">
    <source>
        <dbReference type="EMBL" id="ADP85089.1"/>
    </source>
</evidence>
<dbReference type="OrthoDB" id="4009369at2"/>
<keyword evidence="2" id="KW-0560">Oxidoreductase</keyword>
<dbReference type="Gene3D" id="3.40.50.920">
    <property type="match status" value="1"/>
</dbReference>
<feature type="domain" description="Transketolase-like pyrimidine-binding" evidence="4">
    <location>
        <begin position="4"/>
        <end position="179"/>
    </location>
</feature>
<dbReference type="Pfam" id="PF02780">
    <property type="entry name" value="Transketolase_C"/>
    <property type="match status" value="1"/>
</dbReference>
<proteinExistence type="predicted"/>
<dbReference type="AlphaFoldDB" id="E3IYL8"/>
<evidence type="ECO:0000256" key="3">
    <source>
        <dbReference type="ARBA" id="ARBA00023052"/>
    </source>
</evidence>
<dbReference type="GO" id="GO:0000287">
    <property type="term" value="F:magnesium ion binding"/>
    <property type="evidence" value="ECO:0007669"/>
    <property type="project" value="UniProtKB-ARBA"/>
</dbReference>
<reference evidence="5 6" key="1">
    <citation type="submission" date="2010-10" db="EMBL/GenBank/DDBJ databases">
        <title>Complete sequence of Frankia sp. EuI1c.</title>
        <authorList>
            <consortium name="US DOE Joint Genome Institute"/>
            <person name="Lucas S."/>
            <person name="Copeland A."/>
            <person name="Lapidus A."/>
            <person name="Cheng J.-F."/>
            <person name="Bruce D."/>
            <person name="Goodwin L."/>
            <person name="Pitluck S."/>
            <person name="Chertkov O."/>
            <person name="Detter J.C."/>
            <person name="Han C."/>
            <person name="Tapia R."/>
            <person name="Land M."/>
            <person name="Hauser L."/>
            <person name="Jeffries C."/>
            <person name="Kyrpides N."/>
            <person name="Ivanova N."/>
            <person name="Mikhailova N."/>
            <person name="Beauchemin N."/>
            <person name="Sen A."/>
            <person name="Sur S.A."/>
            <person name="Gtari M."/>
            <person name="Wall L."/>
            <person name="Tisa L."/>
            <person name="Woyke T."/>
        </authorList>
    </citation>
    <scope>NUCLEOTIDE SEQUENCE [LARGE SCALE GENOMIC DNA]</scope>
    <source>
        <strain evidence="6">DSM 45817 / CECT 9037 / EuI1c</strain>
    </source>
</reference>
<evidence type="ECO:0000256" key="2">
    <source>
        <dbReference type="ARBA" id="ARBA00023002"/>
    </source>
</evidence>
<dbReference type="Gene3D" id="3.40.50.970">
    <property type="match status" value="1"/>
</dbReference>
<dbReference type="SMART" id="SM00861">
    <property type="entry name" value="Transket_pyr"/>
    <property type="match status" value="1"/>
</dbReference>
<dbReference type="SUPFAM" id="SSF52518">
    <property type="entry name" value="Thiamin diphosphate-binding fold (THDP-binding)"/>
    <property type="match status" value="1"/>
</dbReference>
<dbReference type="InterPro" id="IPR009014">
    <property type="entry name" value="Transketo_C/PFOR_II"/>
</dbReference>
<dbReference type="FunFam" id="3.40.50.920:FF:000001">
    <property type="entry name" value="Pyruvate dehydrogenase E1 beta subunit"/>
    <property type="match status" value="1"/>
</dbReference>
<sequence length="347" mass="37299">MPTLTLAGALNNGLRAAMETDPKVVVMGEDVGRLGGVFRVTDGLRARFGEDRVIDTPLAESAIIGTAIGLAMRGFRPVCEIQFDGFVYPAFDQIVSNLAKLHYRSAGRTRMPVTIRIPVGGGIGAVEHHSESPEAYFCHTAGLKVVTCSNPADAQVMIQQAVAADDPVVFLEPKRRYWEKDEVDPVILGALGIADDGAPAGSVMVPAARVPAPLFSSRVVRPGSDATLVGYGPMVRTCLDAALITEAEDGRSLEVIDLRTLSPLDLDPVIESVRRTGRLVVVHEAPSNVSLSAEVAARVTEQAFYSLEAPVLRVTGFDTPYPPSRLEESYLPDVDRILDAVDRTFTY</sequence>
<keyword evidence="6" id="KW-1185">Reference proteome</keyword>
<accession>E3IYL8</accession>
<dbReference type="Proteomes" id="UP000002484">
    <property type="component" value="Chromosome"/>
</dbReference>
<dbReference type="KEGG" id="fri:FraEuI1c_7124"/>
<gene>
    <name evidence="5" type="ordered locus">FraEuI1c_7124</name>
</gene>
<dbReference type="FunFam" id="3.40.50.970:FF:000001">
    <property type="entry name" value="Pyruvate dehydrogenase E1 beta subunit"/>
    <property type="match status" value="1"/>
</dbReference>
<evidence type="ECO:0000256" key="1">
    <source>
        <dbReference type="ARBA" id="ARBA00001964"/>
    </source>
</evidence>
<protein>
    <submittedName>
        <fullName evidence="5">Transketolase central region</fullName>
    </submittedName>
</protein>
<dbReference type="InterPro" id="IPR029061">
    <property type="entry name" value="THDP-binding"/>
</dbReference>
<organism evidence="5 6">
    <name type="scientific">Pseudofrankia inefficax (strain DSM 45817 / CECT 9037 / DDB 130130 / EuI1c)</name>
    <name type="common">Frankia inefficax</name>
    <dbReference type="NCBI Taxonomy" id="298654"/>
    <lineage>
        <taxon>Bacteria</taxon>
        <taxon>Bacillati</taxon>
        <taxon>Actinomycetota</taxon>
        <taxon>Actinomycetes</taxon>
        <taxon>Frankiales</taxon>
        <taxon>Frankiaceae</taxon>
        <taxon>Pseudofrankia</taxon>
    </lineage>
</organism>